<dbReference type="Proteomes" id="UP000184144">
    <property type="component" value="Unassembled WGS sequence"/>
</dbReference>
<evidence type="ECO:0000256" key="1">
    <source>
        <dbReference type="ARBA" id="ARBA00009913"/>
    </source>
</evidence>
<organism evidence="3 4">
    <name type="scientific">Litoreibacter ascidiaceicola</name>
    <dbReference type="NCBI Taxonomy" id="1486859"/>
    <lineage>
        <taxon>Bacteria</taxon>
        <taxon>Pseudomonadati</taxon>
        <taxon>Pseudomonadota</taxon>
        <taxon>Alphaproteobacteria</taxon>
        <taxon>Rhodobacterales</taxon>
        <taxon>Roseobacteraceae</taxon>
        <taxon>Litoreibacter</taxon>
    </lineage>
</organism>
<sequence length="250" mass="28232">HCSLQRKLTCCNVTQKNGQTKLNHAITWEMWARKTAPRKVNSPVLLTGLATCAKCGSGLILRTGKSGRYRYYTCSTQARKGKSVCKGQSLPMAELDDLISNVATEAIINREHCEGVLLELAERNDARDFEARRRSNELAREKSDADSAVARLYRMVETGMADLDDPEFVARFKRVKDERDIIAAKLDRLAVLKSERISVTPDQLNEFAEFLSARITTGPMTFRKSYLRAFIDEVRVDGDRIEIIPRFEAA</sequence>
<keyword evidence="4" id="KW-1185">Reference proteome</keyword>
<proteinExistence type="inferred from homology"/>
<feature type="non-terminal residue" evidence="3">
    <location>
        <position position="1"/>
    </location>
</feature>
<reference evidence="4" key="1">
    <citation type="submission" date="2016-11" db="EMBL/GenBank/DDBJ databases">
        <authorList>
            <person name="Varghese N."/>
            <person name="Submissions S."/>
        </authorList>
    </citation>
    <scope>NUCLEOTIDE SEQUENCE [LARGE SCALE GENOMIC DNA]</scope>
    <source>
        <strain evidence="4">DSM 100566</strain>
    </source>
</reference>
<dbReference type="AlphaFoldDB" id="A0A1M4SAW4"/>
<dbReference type="InterPro" id="IPR025827">
    <property type="entry name" value="Zn_ribbon_recom_dom"/>
</dbReference>
<dbReference type="GO" id="GO:0000150">
    <property type="term" value="F:DNA strand exchange activity"/>
    <property type="evidence" value="ECO:0007669"/>
    <property type="project" value="TreeGrafter"/>
</dbReference>
<evidence type="ECO:0000313" key="3">
    <source>
        <dbReference type="EMBL" id="SHE29364.1"/>
    </source>
</evidence>
<dbReference type="PANTHER" id="PTHR30461">
    <property type="entry name" value="DNA-INVERTASE FROM LAMBDOID PROPHAGE"/>
    <property type="match status" value="1"/>
</dbReference>
<accession>A0A1M4SAW4</accession>
<dbReference type="InterPro" id="IPR050639">
    <property type="entry name" value="SSR_resolvase"/>
</dbReference>
<comment type="similarity">
    <text evidence="1">Belongs to the site-specific recombinase resolvase family.</text>
</comment>
<dbReference type="PANTHER" id="PTHR30461:SF26">
    <property type="entry name" value="RESOLVASE HOMOLOG YNEB"/>
    <property type="match status" value="1"/>
</dbReference>
<gene>
    <name evidence="3" type="ORF">SAMN05444273_1011</name>
</gene>
<evidence type="ECO:0000313" key="4">
    <source>
        <dbReference type="Proteomes" id="UP000184144"/>
    </source>
</evidence>
<evidence type="ECO:0000259" key="2">
    <source>
        <dbReference type="Pfam" id="PF13408"/>
    </source>
</evidence>
<feature type="domain" description="Recombinase zinc beta ribbon" evidence="2">
    <location>
        <begin position="45"/>
        <end position="101"/>
    </location>
</feature>
<name>A0A1M4SAW4_9RHOB</name>
<dbReference type="Pfam" id="PF13408">
    <property type="entry name" value="Zn_ribbon_recom"/>
    <property type="match status" value="1"/>
</dbReference>
<dbReference type="STRING" id="1486859.SAMN05444273_1011"/>
<protein>
    <submittedName>
        <fullName evidence="3">Recombinase zinc beta ribbon domain-containing protein</fullName>
    </submittedName>
</protein>
<dbReference type="EMBL" id="FQUV01000001">
    <property type="protein sequence ID" value="SHE29364.1"/>
    <property type="molecule type" value="Genomic_DNA"/>
</dbReference>